<feature type="transmembrane region" description="Helical" evidence="6">
    <location>
        <begin position="248"/>
        <end position="265"/>
    </location>
</feature>
<dbReference type="PANTHER" id="PTHR23513:SF11">
    <property type="entry name" value="STAPHYLOFERRIN A TRANSPORTER"/>
    <property type="match status" value="1"/>
</dbReference>
<feature type="transmembrane region" description="Helical" evidence="6">
    <location>
        <begin position="38"/>
        <end position="59"/>
    </location>
</feature>
<feature type="transmembrane region" description="Helical" evidence="6">
    <location>
        <begin position="7"/>
        <end position="32"/>
    </location>
</feature>
<evidence type="ECO:0000256" key="1">
    <source>
        <dbReference type="ARBA" id="ARBA00004651"/>
    </source>
</evidence>
<proteinExistence type="predicted"/>
<evidence type="ECO:0000256" key="3">
    <source>
        <dbReference type="ARBA" id="ARBA00022692"/>
    </source>
</evidence>
<dbReference type="CDD" id="cd06173">
    <property type="entry name" value="MFS_MefA_like"/>
    <property type="match status" value="1"/>
</dbReference>
<feature type="transmembrane region" description="Helical" evidence="6">
    <location>
        <begin position="213"/>
        <end position="236"/>
    </location>
</feature>
<gene>
    <name evidence="7" type="ORF">SAMN04488542_11531</name>
</gene>
<dbReference type="EMBL" id="FNBG01000015">
    <property type="protein sequence ID" value="SDF69366.1"/>
    <property type="molecule type" value="Genomic_DNA"/>
</dbReference>
<feature type="transmembrane region" description="Helical" evidence="6">
    <location>
        <begin position="71"/>
        <end position="89"/>
    </location>
</feature>
<feature type="transmembrane region" description="Helical" evidence="6">
    <location>
        <begin position="274"/>
        <end position="293"/>
    </location>
</feature>
<dbReference type="GO" id="GO:0005886">
    <property type="term" value="C:plasma membrane"/>
    <property type="evidence" value="ECO:0007669"/>
    <property type="project" value="UniProtKB-SubCell"/>
</dbReference>
<evidence type="ECO:0000256" key="5">
    <source>
        <dbReference type="ARBA" id="ARBA00023136"/>
    </source>
</evidence>
<evidence type="ECO:0000256" key="4">
    <source>
        <dbReference type="ARBA" id="ARBA00022989"/>
    </source>
</evidence>
<dbReference type="SUPFAM" id="SSF103473">
    <property type="entry name" value="MFS general substrate transporter"/>
    <property type="match status" value="1"/>
</dbReference>
<reference evidence="7 8" key="1">
    <citation type="submission" date="2016-10" db="EMBL/GenBank/DDBJ databases">
        <authorList>
            <person name="de Groot N.N."/>
        </authorList>
    </citation>
    <scope>NUCLEOTIDE SEQUENCE [LARGE SCALE GENOMIC DNA]</scope>
    <source>
        <strain evidence="7 8">DSM 28129</strain>
    </source>
</reference>
<dbReference type="AlphaFoldDB" id="A0A1G7N5Z3"/>
<dbReference type="InterPro" id="IPR011701">
    <property type="entry name" value="MFS"/>
</dbReference>
<evidence type="ECO:0000256" key="6">
    <source>
        <dbReference type="SAM" id="Phobius"/>
    </source>
</evidence>
<keyword evidence="4 6" id="KW-1133">Transmembrane helix</keyword>
<feature type="transmembrane region" description="Helical" evidence="6">
    <location>
        <begin position="333"/>
        <end position="359"/>
    </location>
</feature>
<keyword evidence="2" id="KW-1003">Cell membrane</keyword>
<feature type="transmembrane region" description="Helical" evidence="6">
    <location>
        <begin position="95"/>
        <end position="113"/>
    </location>
</feature>
<dbReference type="Pfam" id="PF07690">
    <property type="entry name" value="MFS_1"/>
    <property type="match status" value="1"/>
</dbReference>
<dbReference type="Gene3D" id="1.20.1250.20">
    <property type="entry name" value="MFS general substrate transporter like domains"/>
    <property type="match status" value="1"/>
</dbReference>
<keyword evidence="5 6" id="KW-0472">Membrane</keyword>
<protein>
    <submittedName>
        <fullName evidence="7">Predicted arabinose efflux permease, MFS family</fullName>
    </submittedName>
</protein>
<dbReference type="GO" id="GO:0022857">
    <property type="term" value="F:transmembrane transporter activity"/>
    <property type="evidence" value="ECO:0007669"/>
    <property type="project" value="InterPro"/>
</dbReference>
<feature type="transmembrane region" description="Helical" evidence="6">
    <location>
        <begin position="164"/>
        <end position="183"/>
    </location>
</feature>
<keyword evidence="3 6" id="KW-0812">Transmembrane</keyword>
<evidence type="ECO:0000256" key="2">
    <source>
        <dbReference type="ARBA" id="ARBA00022475"/>
    </source>
</evidence>
<comment type="subcellular location">
    <subcellularLocation>
        <location evidence="1">Cell membrane</location>
        <topology evidence="1">Multi-pass membrane protein</topology>
    </subcellularLocation>
</comment>
<dbReference type="OrthoDB" id="9775268at2"/>
<feature type="transmembrane region" description="Helical" evidence="6">
    <location>
        <begin position="365"/>
        <end position="382"/>
    </location>
</feature>
<feature type="transmembrane region" description="Helical" evidence="6">
    <location>
        <begin position="134"/>
        <end position="158"/>
    </location>
</feature>
<name>A0A1G7N5Z3_9BACL</name>
<feature type="transmembrane region" description="Helical" evidence="6">
    <location>
        <begin position="299"/>
        <end position="321"/>
    </location>
</feature>
<organism evidence="7 8">
    <name type="scientific">Fontibacillus panacisegetis</name>
    <dbReference type="NCBI Taxonomy" id="670482"/>
    <lineage>
        <taxon>Bacteria</taxon>
        <taxon>Bacillati</taxon>
        <taxon>Bacillota</taxon>
        <taxon>Bacilli</taxon>
        <taxon>Bacillales</taxon>
        <taxon>Paenibacillaceae</taxon>
        <taxon>Fontibacillus</taxon>
    </lineage>
</organism>
<sequence length="409" mass="44609">MKRKAVFPYIAGQAFAVIGVWMHLTMLSTLALRLTESALWLGVTLAAYSLPTLLFSWFVGALLNRWRVKTMLLWIQALQAVIMMAYAVFLALDRMAPGPLMTLALLSGILYTVDLPGRQLMLTRLFGNERVMQAIALNSVAFNGARIVGPLLAGLFLVSPDLSWGFAVNGLLFTAAFGCLLLVESPAESDGTQAGAGPEPETAARLQPRIWKVLLLVFVSGLLLMNYNTLLPMFAAEQGDSGSGYSRLLASMGAGSLAAAVMITFRSSWFRHNFLIPLFPALIAVAYAVLPSLPRGLPTLLLLAIYGFFLTGFITMSNAAVLREGSKRDRAKLASVFNMLLNGFVPLGNMLTGIFLHYLGVSGSFYLISGSTLLFLVVWLAYSRLKGGGDVHVRYRQSPEARPHHTRER</sequence>
<dbReference type="PANTHER" id="PTHR23513">
    <property type="entry name" value="INTEGRAL MEMBRANE EFFLUX PROTEIN-RELATED"/>
    <property type="match status" value="1"/>
</dbReference>
<evidence type="ECO:0000313" key="8">
    <source>
        <dbReference type="Proteomes" id="UP000198972"/>
    </source>
</evidence>
<keyword evidence="8" id="KW-1185">Reference proteome</keyword>
<evidence type="ECO:0000313" key="7">
    <source>
        <dbReference type="EMBL" id="SDF69366.1"/>
    </source>
</evidence>
<dbReference type="Proteomes" id="UP000198972">
    <property type="component" value="Unassembled WGS sequence"/>
</dbReference>
<accession>A0A1G7N5Z3</accession>
<dbReference type="InterPro" id="IPR036259">
    <property type="entry name" value="MFS_trans_sf"/>
</dbReference>
<dbReference type="STRING" id="670482.SAMN04488542_11531"/>